<accession>A0ABM6RVX0</accession>
<evidence type="ECO:0000313" key="6">
    <source>
        <dbReference type="Proteomes" id="UP000325292"/>
    </source>
</evidence>
<dbReference type="PROSITE" id="PS50893">
    <property type="entry name" value="ABC_TRANSPORTER_2"/>
    <property type="match status" value="1"/>
</dbReference>
<evidence type="ECO:0000256" key="1">
    <source>
        <dbReference type="ARBA" id="ARBA00022448"/>
    </source>
</evidence>
<dbReference type="Pfam" id="PF00005">
    <property type="entry name" value="ABC_tran"/>
    <property type="match status" value="1"/>
</dbReference>
<dbReference type="SUPFAM" id="SSF52540">
    <property type="entry name" value="P-loop containing nucleoside triphosphate hydrolases"/>
    <property type="match status" value="1"/>
</dbReference>
<proteinExistence type="predicted"/>
<feature type="domain" description="ABC transporter" evidence="4">
    <location>
        <begin position="1"/>
        <end position="222"/>
    </location>
</feature>
<dbReference type="EMBL" id="CP019454">
    <property type="protein sequence ID" value="AUW95651.1"/>
    <property type="molecule type" value="Genomic_DNA"/>
</dbReference>
<dbReference type="PANTHER" id="PTHR42711:SF17">
    <property type="entry name" value="ABC TRANSPORTER ATP-BINDING PROTEIN"/>
    <property type="match status" value="1"/>
</dbReference>
<dbReference type="InterPro" id="IPR027417">
    <property type="entry name" value="P-loop_NTPase"/>
</dbReference>
<keyword evidence="2" id="KW-0547">Nucleotide-binding</keyword>
<dbReference type="Gene3D" id="3.40.50.300">
    <property type="entry name" value="P-loop containing nucleotide triphosphate hydrolases"/>
    <property type="match status" value="1"/>
</dbReference>
<dbReference type="PANTHER" id="PTHR42711">
    <property type="entry name" value="ABC TRANSPORTER ATP-BINDING PROTEIN"/>
    <property type="match status" value="1"/>
</dbReference>
<dbReference type="InterPro" id="IPR003593">
    <property type="entry name" value="AAA+_ATPase"/>
</dbReference>
<gene>
    <name evidence="5" type="ORF">BXT84_15880</name>
</gene>
<evidence type="ECO:0000259" key="4">
    <source>
        <dbReference type="PROSITE" id="PS50893"/>
    </source>
</evidence>
<keyword evidence="3 5" id="KW-0067">ATP-binding</keyword>
<evidence type="ECO:0000256" key="3">
    <source>
        <dbReference type="ARBA" id="ARBA00022840"/>
    </source>
</evidence>
<organism evidence="5 6">
    <name type="scientific">Sulfobacillus thermotolerans</name>
    <dbReference type="NCBI Taxonomy" id="338644"/>
    <lineage>
        <taxon>Bacteria</taxon>
        <taxon>Bacillati</taxon>
        <taxon>Bacillota</taxon>
        <taxon>Clostridia</taxon>
        <taxon>Eubacteriales</taxon>
        <taxon>Clostridiales Family XVII. Incertae Sedis</taxon>
        <taxon>Sulfobacillus</taxon>
    </lineage>
</organism>
<keyword evidence="6" id="KW-1185">Reference proteome</keyword>
<sequence length="292" mass="32270">MQACSKHYGQHVAVSDVTLRIVRGQAVALLGPNGAGKTTSLALMMGLTSPSHGSVRLLGALPASPQIHAKIGVMLQNVSVPDRLTVLESVNLFRGFYPHPLPAAEVLEMAGLEEDRRQMASRLSGGKMRRLQFALAMVGNPDVLFLDEPTVGMDVQSKRLFWEMLRQFVEDQRTLILTTHDLHEVDQIADRVVVLNRGRIVADASPEHIKMQIGGRQVSFVIQDASRTVDLRHWPDVTEVQIAGRHVILQTQNSDAVVKRLIQEDWPVSDLMITGVGLEEAFVRLTAREGEL</sequence>
<dbReference type="InterPro" id="IPR050763">
    <property type="entry name" value="ABC_transporter_ATP-binding"/>
</dbReference>
<dbReference type="GO" id="GO:0005524">
    <property type="term" value="F:ATP binding"/>
    <property type="evidence" value="ECO:0007669"/>
    <property type="project" value="UniProtKB-KW"/>
</dbReference>
<dbReference type="SMART" id="SM00382">
    <property type="entry name" value="AAA"/>
    <property type="match status" value="1"/>
</dbReference>
<protein>
    <submittedName>
        <fullName evidence="5">ABC transporter ATP-binding protein</fullName>
    </submittedName>
</protein>
<dbReference type="CDD" id="cd03230">
    <property type="entry name" value="ABC_DR_subfamily_A"/>
    <property type="match status" value="1"/>
</dbReference>
<reference evidence="5 6" key="1">
    <citation type="journal article" date="2019" name="Sci. Rep.">
        <title>Sulfobacillus thermotolerans: new insights into resistance and metabolic capacities of acidophilic chemolithotrophs.</title>
        <authorList>
            <person name="Panyushkina A.E."/>
            <person name="Babenko V.V."/>
            <person name="Nikitina A.S."/>
            <person name="Selezneva O.V."/>
            <person name="Tsaplina I.A."/>
            <person name="Letarova M.A."/>
            <person name="Kostryukova E.S."/>
            <person name="Letarov A.V."/>
        </authorList>
    </citation>
    <scope>NUCLEOTIDE SEQUENCE [LARGE SCALE GENOMIC DNA]</scope>
    <source>
        <strain evidence="5 6">Kr1</strain>
    </source>
</reference>
<evidence type="ECO:0000313" key="5">
    <source>
        <dbReference type="EMBL" id="AUW95651.1"/>
    </source>
</evidence>
<evidence type="ECO:0000256" key="2">
    <source>
        <dbReference type="ARBA" id="ARBA00022741"/>
    </source>
</evidence>
<name>A0ABM6RVX0_9FIRM</name>
<dbReference type="InterPro" id="IPR003439">
    <property type="entry name" value="ABC_transporter-like_ATP-bd"/>
</dbReference>
<keyword evidence="1" id="KW-0813">Transport</keyword>
<dbReference type="Proteomes" id="UP000325292">
    <property type="component" value="Chromosome"/>
</dbReference>